<proteinExistence type="predicted"/>
<dbReference type="STRING" id="332977.SAMN05421740_11341"/>
<gene>
    <name evidence="10" type="ORF">SAMN05421740_11341</name>
</gene>
<dbReference type="CDD" id="cd17932">
    <property type="entry name" value="DEXQc_UvrD"/>
    <property type="match status" value="1"/>
</dbReference>
<sequence>MLDSYTLVSNSDAHSPQKLGREANLFETERSYYALFDALKTKQGFLGTYEFFPEEGKYHMDGHRKCDVCLEPEESRRHGNRCPKCGQPLTIGVLHRVTELADRQQPQRPAGAADFHYIIPLPEILAEVRKASSTSKAVSQAFQQAISSFGNEFTLLNETPIEDIEKRVGVVLAEAIRRMRSHQVSPQGGYDGEYGTIRIFNDGEIARLTGQMNFFGLTAEHRPAKRKSKDAVLDGPRPVQPPVGRPAAAVLNPEQLIACETPGTVLVTAGPGTGKTRTLIHWIARCIRKCHAQPHEVMAVTFTNKAADEVKARLTAELGERANDVVLGTFHALCFGILQAYDEHLAHVYDAESRCIILGMLFSETDEKALKKLAAQLGDYFETNNTGSTDEIQRMAVEYRQFTAQQGGVDVADIIGSVIRLWKVYPERLESYRKRIQYVAIDELQDISPVQYAFLALLAQGKQVFAIGDPNQSIYGFRGADVGLFFRFGEDFRATEVALGYNYRATDTLVRAAGQVIRYNVVRKDADLVTYRPAGERIRVCTTADAQAEALFVINEIE</sequence>
<evidence type="ECO:0000256" key="2">
    <source>
        <dbReference type="ARBA" id="ARBA00022801"/>
    </source>
</evidence>
<dbReference type="GO" id="GO:0043138">
    <property type="term" value="F:3'-5' DNA helicase activity"/>
    <property type="evidence" value="ECO:0007669"/>
    <property type="project" value="TreeGrafter"/>
</dbReference>
<dbReference type="PANTHER" id="PTHR11070:SF2">
    <property type="entry name" value="ATP-DEPENDENT DNA HELICASE SRS2"/>
    <property type="match status" value="1"/>
</dbReference>
<evidence type="ECO:0000256" key="6">
    <source>
        <dbReference type="ARBA" id="ARBA00034923"/>
    </source>
</evidence>
<dbReference type="PROSITE" id="PS51198">
    <property type="entry name" value="UVRD_HELICASE_ATP_BIND"/>
    <property type="match status" value="1"/>
</dbReference>
<evidence type="ECO:0000259" key="9">
    <source>
        <dbReference type="PROSITE" id="PS51198"/>
    </source>
</evidence>
<protein>
    <recommendedName>
        <fullName evidence="6">DNA 3'-5' helicase II</fullName>
    </recommendedName>
</protein>
<reference evidence="11" key="1">
    <citation type="submission" date="2016-10" db="EMBL/GenBank/DDBJ databases">
        <authorList>
            <person name="Varghese N."/>
            <person name="Submissions S."/>
        </authorList>
    </citation>
    <scope>NUCLEOTIDE SEQUENCE [LARGE SCALE GENOMIC DNA]</scope>
    <source>
        <strain evidence="11">Jip14</strain>
    </source>
</reference>
<evidence type="ECO:0000256" key="5">
    <source>
        <dbReference type="ARBA" id="ARBA00023125"/>
    </source>
</evidence>
<dbReference type="GO" id="GO:0005829">
    <property type="term" value="C:cytosol"/>
    <property type="evidence" value="ECO:0007669"/>
    <property type="project" value="TreeGrafter"/>
</dbReference>
<evidence type="ECO:0000256" key="8">
    <source>
        <dbReference type="SAM" id="MobiDB-lite"/>
    </source>
</evidence>
<dbReference type="Gene3D" id="1.10.10.160">
    <property type="match status" value="1"/>
</dbReference>
<dbReference type="InterPro" id="IPR000212">
    <property type="entry name" value="DNA_helicase_UvrD/REP"/>
</dbReference>
<name>A0A1H7U2C3_9SPHI</name>
<dbReference type="RefSeq" id="WP_177181268.1">
    <property type="nucleotide sequence ID" value="NZ_FNZR01000013.1"/>
</dbReference>
<evidence type="ECO:0000256" key="4">
    <source>
        <dbReference type="ARBA" id="ARBA00022840"/>
    </source>
</evidence>
<dbReference type="GO" id="GO:0005524">
    <property type="term" value="F:ATP binding"/>
    <property type="evidence" value="ECO:0007669"/>
    <property type="project" value="UniProtKB-UniRule"/>
</dbReference>
<evidence type="ECO:0000313" key="11">
    <source>
        <dbReference type="Proteomes" id="UP000198916"/>
    </source>
</evidence>
<keyword evidence="3 7" id="KW-0347">Helicase</keyword>
<dbReference type="InterPro" id="IPR014016">
    <property type="entry name" value="UvrD-like_ATP-bd"/>
</dbReference>
<dbReference type="Pfam" id="PF00580">
    <property type="entry name" value="UvrD-helicase"/>
    <property type="match status" value="1"/>
</dbReference>
<dbReference type="InterPro" id="IPR027417">
    <property type="entry name" value="P-loop_NTPase"/>
</dbReference>
<dbReference type="GO" id="GO:0016787">
    <property type="term" value="F:hydrolase activity"/>
    <property type="evidence" value="ECO:0007669"/>
    <property type="project" value="UniProtKB-UniRule"/>
</dbReference>
<dbReference type="SUPFAM" id="SSF52540">
    <property type="entry name" value="P-loop containing nucleoside triphosphate hydrolases"/>
    <property type="match status" value="1"/>
</dbReference>
<evidence type="ECO:0000256" key="1">
    <source>
        <dbReference type="ARBA" id="ARBA00022741"/>
    </source>
</evidence>
<dbReference type="AlphaFoldDB" id="A0A1H7U2C3"/>
<keyword evidence="2 7" id="KW-0378">Hydrolase</keyword>
<keyword evidence="11" id="KW-1185">Reference proteome</keyword>
<evidence type="ECO:0000313" key="10">
    <source>
        <dbReference type="EMBL" id="SEL90838.1"/>
    </source>
</evidence>
<feature type="region of interest" description="Disordered" evidence="8">
    <location>
        <begin position="225"/>
        <end position="246"/>
    </location>
</feature>
<dbReference type="Proteomes" id="UP000198916">
    <property type="component" value="Unassembled WGS sequence"/>
</dbReference>
<keyword evidence="1 7" id="KW-0547">Nucleotide-binding</keyword>
<dbReference type="Gene3D" id="3.40.50.300">
    <property type="entry name" value="P-loop containing nucleotide triphosphate hydrolases"/>
    <property type="match status" value="2"/>
</dbReference>
<dbReference type="PANTHER" id="PTHR11070">
    <property type="entry name" value="UVRD / RECB / PCRA DNA HELICASE FAMILY MEMBER"/>
    <property type="match status" value="1"/>
</dbReference>
<dbReference type="GO" id="GO:0003677">
    <property type="term" value="F:DNA binding"/>
    <property type="evidence" value="ECO:0007669"/>
    <property type="project" value="UniProtKB-KW"/>
</dbReference>
<keyword evidence="4 7" id="KW-0067">ATP-binding</keyword>
<evidence type="ECO:0000256" key="7">
    <source>
        <dbReference type="PROSITE-ProRule" id="PRU00560"/>
    </source>
</evidence>
<keyword evidence="5" id="KW-0238">DNA-binding</keyword>
<dbReference type="GO" id="GO:0033202">
    <property type="term" value="C:DNA helicase complex"/>
    <property type="evidence" value="ECO:0007669"/>
    <property type="project" value="TreeGrafter"/>
</dbReference>
<dbReference type="EMBL" id="FNZR01000013">
    <property type="protein sequence ID" value="SEL90838.1"/>
    <property type="molecule type" value="Genomic_DNA"/>
</dbReference>
<evidence type="ECO:0000256" key="3">
    <source>
        <dbReference type="ARBA" id="ARBA00022806"/>
    </source>
</evidence>
<accession>A0A1H7U2C3</accession>
<dbReference type="CDD" id="cd19067">
    <property type="entry name" value="PfuEndoQ-like"/>
    <property type="match status" value="1"/>
</dbReference>
<feature type="binding site" evidence="7">
    <location>
        <begin position="269"/>
        <end position="276"/>
    </location>
    <ligand>
        <name>ATP</name>
        <dbReference type="ChEBI" id="CHEBI:30616"/>
    </ligand>
</feature>
<dbReference type="InterPro" id="IPR013986">
    <property type="entry name" value="DExx_box_DNA_helicase_dom_sf"/>
</dbReference>
<dbReference type="GO" id="GO:0000725">
    <property type="term" value="P:recombinational repair"/>
    <property type="evidence" value="ECO:0007669"/>
    <property type="project" value="TreeGrafter"/>
</dbReference>
<organism evidence="10 11">
    <name type="scientific">Parapedobacter koreensis</name>
    <dbReference type="NCBI Taxonomy" id="332977"/>
    <lineage>
        <taxon>Bacteria</taxon>
        <taxon>Pseudomonadati</taxon>
        <taxon>Bacteroidota</taxon>
        <taxon>Sphingobacteriia</taxon>
        <taxon>Sphingobacteriales</taxon>
        <taxon>Sphingobacteriaceae</taxon>
        <taxon>Parapedobacter</taxon>
    </lineage>
</organism>
<feature type="domain" description="UvrD-like helicase ATP-binding" evidence="9">
    <location>
        <begin position="248"/>
        <end position="506"/>
    </location>
</feature>